<dbReference type="EMBL" id="JAWDGP010001198">
    <property type="protein sequence ID" value="KAK3793648.1"/>
    <property type="molecule type" value="Genomic_DNA"/>
</dbReference>
<gene>
    <name evidence="3" type="ORF">RRG08_009142</name>
</gene>
<dbReference type="EC" id="2.3.1.5" evidence="2"/>
<dbReference type="Gene3D" id="3.30.2140.20">
    <property type="match status" value="1"/>
</dbReference>
<dbReference type="GO" id="GO:0004060">
    <property type="term" value="F:arylamine N-acetyltransferase activity"/>
    <property type="evidence" value="ECO:0007669"/>
    <property type="project" value="UniProtKB-EC"/>
</dbReference>
<protein>
    <recommendedName>
        <fullName evidence="2">arylamine N-acetyltransferase</fullName>
        <ecNumber evidence="2">2.3.1.5</ecNumber>
    </recommendedName>
</protein>
<dbReference type="InterPro" id="IPR001447">
    <property type="entry name" value="Arylamine_N-AcTrfase"/>
</dbReference>
<dbReference type="Pfam" id="PF00797">
    <property type="entry name" value="Acetyltransf_2"/>
    <property type="match status" value="1"/>
</dbReference>
<dbReference type="Proteomes" id="UP001283361">
    <property type="component" value="Unassembled WGS sequence"/>
</dbReference>
<comment type="similarity">
    <text evidence="1">Belongs to the arylamine N-acetyltransferase family.</text>
</comment>
<evidence type="ECO:0000313" key="4">
    <source>
        <dbReference type="Proteomes" id="UP001283361"/>
    </source>
</evidence>
<sequence length="387" mass="44545">MDFLYLKSNRQHKTAAASFRPFTASNNAQLQRFLESTVLNTNQPLLHSHITQLYHLKRVPGVRFIATQITTFFRSSNSFNRYLNMSGYSMFTHGEALEFLTNQLGVADVQDRLSWDRRTLLDEITTNLQIRLPFTNLGLMSIERDERRRPTLGEIKRDVLSGKGGLCYHLNVANFYILKALGFNVLLASAAIPVWKTHIIVYVHNVEKTGDTFLAEAGVGYPTFRAICLDHDDTPTFRDSFLEYKYIKRDGKLLRLHRQGDQGGGRSLKSVCIDGWWVVYTADLKGTSNIEEFYPKFDQMYIYHLQAQDPLITQFHAVFRLVQFPEKRAVIISNQKLILEKDNGLLETEVLEDGDDAILRAVRRYFPAIPEDMATRALANWRRTLQA</sequence>
<evidence type="ECO:0000256" key="2">
    <source>
        <dbReference type="ARBA" id="ARBA00012701"/>
    </source>
</evidence>
<reference evidence="3" key="1">
    <citation type="journal article" date="2023" name="G3 (Bethesda)">
        <title>A reference genome for the long-term kleptoplast-retaining sea slug Elysia crispata morphotype clarki.</title>
        <authorList>
            <person name="Eastman K.E."/>
            <person name="Pendleton A.L."/>
            <person name="Shaikh M.A."/>
            <person name="Suttiyut T."/>
            <person name="Ogas R."/>
            <person name="Tomko P."/>
            <person name="Gavelis G."/>
            <person name="Widhalm J.R."/>
            <person name="Wisecaver J.H."/>
        </authorList>
    </citation>
    <scope>NUCLEOTIDE SEQUENCE</scope>
    <source>
        <strain evidence="3">ECLA1</strain>
    </source>
</reference>
<keyword evidence="4" id="KW-1185">Reference proteome</keyword>
<dbReference type="InterPro" id="IPR053710">
    <property type="entry name" value="Arylamine_NAT_domain_sf"/>
</dbReference>
<evidence type="ECO:0000256" key="1">
    <source>
        <dbReference type="ARBA" id="ARBA00006547"/>
    </source>
</evidence>
<organism evidence="3 4">
    <name type="scientific">Elysia crispata</name>
    <name type="common">lettuce slug</name>
    <dbReference type="NCBI Taxonomy" id="231223"/>
    <lineage>
        <taxon>Eukaryota</taxon>
        <taxon>Metazoa</taxon>
        <taxon>Spiralia</taxon>
        <taxon>Lophotrochozoa</taxon>
        <taxon>Mollusca</taxon>
        <taxon>Gastropoda</taxon>
        <taxon>Heterobranchia</taxon>
        <taxon>Euthyneura</taxon>
        <taxon>Panpulmonata</taxon>
        <taxon>Sacoglossa</taxon>
        <taxon>Placobranchoidea</taxon>
        <taxon>Plakobranchidae</taxon>
        <taxon>Elysia</taxon>
    </lineage>
</organism>
<dbReference type="PANTHER" id="PTHR11786:SF0">
    <property type="entry name" value="ARYLAMINE N-ACETYLTRANSFERASE 4-RELATED"/>
    <property type="match status" value="1"/>
</dbReference>
<dbReference type="SUPFAM" id="SSF54001">
    <property type="entry name" value="Cysteine proteinases"/>
    <property type="match status" value="1"/>
</dbReference>
<dbReference type="PANTHER" id="PTHR11786">
    <property type="entry name" value="N-HYDROXYARYLAMINE O-ACETYLTRANSFERASE"/>
    <property type="match status" value="1"/>
</dbReference>
<name>A0AAE1E5J8_9GAST</name>
<dbReference type="AlphaFoldDB" id="A0AAE1E5J8"/>
<proteinExistence type="inferred from homology"/>
<accession>A0AAE1E5J8</accession>
<comment type="caution">
    <text evidence="3">The sequence shown here is derived from an EMBL/GenBank/DDBJ whole genome shotgun (WGS) entry which is preliminary data.</text>
</comment>
<evidence type="ECO:0000313" key="3">
    <source>
        <dbReference type="EMBL" id="KAK3793648.1"/>
    </source>
</evidence>
<dbReference type="InterPro" id="IPR038765">
    <property type="entry name" value="Papain-like_cys_pep_sf"/>
</dbReference>